<dbReference type="AlphaFoldDB" id="A0A654U1R5"/>
<accession>A0A654U1R5</accession>
<dbReference type="Proteomes" id="UP000046680">
    <property type="component" value="Unassembled WGS sequence"/>
</dbReference>
<reference evidence="1 2" key="1">
    <citation type="submission" date="2015-03" db="EMBL/GenBank/DDBJ databases">
        <authorList>
            <consortium name="Pathogen Informatics"/>
        </authorList>
    </citation>
    <scope>NUCLEOTIDE SEQUENCE [LARGE SCALE GENOMIC DNA]</scope>
    <source>
        <strain evidence="1 2">C09601061</strain>
    </source>
</reference>
<gene>
    <name evidence="1" type="ORF">ERS007657_02230</name>
</gene>
<organism evidence="1 2">
    <name type="scientific">Mycobacterium tuberculosis</name>
    <dbReference type="NCBI Taxonomy" id="1773"/>
    <lineage>
        <taxon>Bacteria</taxon>
        <taxon>Bacillati</taxon>
        <taxon>Actinomycetota</taxon>
        <taxon>Actinomycetes</taxon>
        <taxon>Mycobacteriales</taxon>
        <taxon>Mycobacteriaceae</taxon>
        <taxon>Mycobacterium</taxon>
        <taxon>Mycobacterium tuberculosis complex</taxon>
    </lineage>
</organism>
<dbReference type="EMBL" id="CGCX01000822">
    <property type="protein sequence ID" value="CFR84087.1"/>
    <property type="molecule type" value="Genomic_DNA"/>
</dbReference>
<evidence type="ECO:0000313" key="1">
    <source>
        <dbReference type="EMBL" id="CFR84087.1"/>
    </source>
</evidence>
<name>A0A654U1R5_MYCTX</name>
<evidence type="ECO:0000313" key="2">
    <source>
        <dbReference type="Proteomes" id="UP000046680"/>
    </source>
</evidence>
<protein>
    <submittedName>
        <fullName evidence="1">Uncharacterized protein</fullName>
    </submittedName>
</protein>
<proteinExistence type="predicted"/>
<sequence>MANVIINFSPVRWYKRKTSRMSEYDTVGGASAVTDNAAISLTPP</sequence>